<dbReference type="PANTHER" id="PTHR35092">
    <property type="entry name" value="CHLORINASE MJ1651"/>
    <property type="match status" value="1"/>
</dbReference>
<dbReference type="Gene3D" id="2.40.30.90">
    <property type="entry name" value="Bacterial fluorinating enzyme like"/>
    <property type="match status" value="1"/>
</dbReference>
<evidence type="ECO:0008006" key="9">
    <source>
        <dbReference type="Google" id="ProtNLM"/>
    </source>
</evidence>
<dbReference type="STRING" id="551459.SAMN05421796_11075"/>
<dbReference type="SUPFAM" id="SSF102522">
    <property type="entry name" value="Bacterial fluorinating enzyme, N-terminal domain"/>
    <property type="match status" value="1"/>
</dbReference>
<reference evidence="7" key="2">
    <citation type="submission" date="2017-01" db="EMBL/GenBank/DDBJ databases">
        <authorList>
            <person name="Varghese N."/>
            <person name="Submissions S."/>
        </authorList>
    </citation>
    <scope>NUCLEOTIDE SEQUENCE [LARGE SCALE GENOMIC DNA]</scope>
    <source>
        <strain evidence="7">DSM 21068</strain>
    </source>
</reference>
<evidence type="ECO:0000259" key="4">
    <source>
        <dbReference type="Pfam" id="PF20257"/>
    </source>
</evidence>
<dbReference type="EMBL" id="MUGO01000014">
    <property type="protein sequence ID" value="PQA92741.1"/>
    <property type="molecule type" value="Genomic_DNA"/>
</dbReference>
<dbReference type="Pfam" id="PF01887">
    <property type="entry name" value="SAM_HAT_N"/>
    <property type="match status" value="1"/>
</dbReference>
<evidence type="ECO:0000256" key="2">
    <source>
        <dbReference type="ARBA" id="ARBA00024035"/>
    </source>
</evidence>
<organism evidence="6 7">
    <name type="scientific">Chryseobacterium piscicola</name>
    <dbReference type="NCBI Taxonomy" id="551459"/>
    <lineage>
        <taxon>Bacteria</taxon>
        <taxon>Pseudomonadati</taxon>
        <taxon>Bacteroidota</taxon>
        <taxon>Flavobacteriia</taxon>
        <taxon>Flavobacteriales</taxon>
        <taxon>Weeksellaceae</taxon>
        <taxon>Chryseobacterium group</taxon>
        <taxon>Chryseobacterium</taxon>
    </lineage>
</organism>
<dbReference type="InterPro" id="IPR023228">
    <property type="entry name" value="SAM_OH_AdoTrfase_N_sf"/>
</dbReference>
<reference evidence="6" key="3">
    <citation type="submission" date="2017-01" db="EMBL/GenBank/DDBJ databases">
        <authorList>
            <person name="Mah S.A."/>
            <person name="Swanson W.J."/>
            <person name="Moy G.W."/>
            <person name="Vacquier V.D."/>
        </authorList>
    </citation>
    <scope>NUCLEOTIDE SEQUENCE [LARGE SCALE GENOMIC DNA]</scope>
    <source>
        <strain evidence="6">DSM 21068</strain>
    </source>
</reference>
<dbReference type="Gene3D" id="3.40.50.10790">
    <property type="entry name" value="S-adenosyl-l-methionine hydroxide adenosyltransferase, N-terminal"/>
    <property type="match status" value="1"/>
</dbReference>
<dbReference type="RefSeq" id="WP_076452618.1">
    <property type="nucleotide sequence ID" value="NZ_FTOJ01000010.1"/>
</dbReference>
<dbReference type="PIRSF" id="PIRSF006779">
    <property type="entry name" value="UCP006779"/>
    <property type="match status" value="1"/>
</dbReference>
<accession>A0A1N7P1I3</accession>
<dbReference type="EMBL" id="FTOJ01000010">
    <property type="protein sequence ID" value="SIT04417.1"/>
    <property type="molecule type" value="Genomic_DNA"/>
</dbReference>
<sequence>MSIITLTSDFGRLDYRVSAMKGKILTLNPEVNSIDITHDIQAYNLIQTSYIVRNAYKYFPKGTIHILSVDSFYHKSRKNILYKADGSYFLAADNGLLSLIFFDIKPESIYEITLNNRFDDVVSFTSTDVFVPVAVHLANGGLPEVIGRKIESAKQLSFPKPVYNESEKIMVGEVTYIDNFGNIISNINREYFENIVRGQENFTIKFRNLSLSKIYSTHTEVVSDWERETEFHGQSAAIFNDSDLLELTIYKGSKKNGAKSLFGLNVGEKIFIQFS</sequence>
<dbReference type="InterPro" id="IPR046470">
    <property type="entry name" value="SAM_HAT_C"/>
</dbReference>
<proteinExistence type="inferred from homology"/>
<dbReference type="InterPro" id="IPR023227">
    <property type="entry name" value="SAM_OH_AdoTrfase_C_sf"/>
</dbReference>
<evidence type="ECO:0000313" key="5">
    <source>
        <dbReference type="EMBL" id="PQA92741.1"/>
    </source>
</evidence>
<comment type="similarity">
    <text evidence="2">Belongs to the SAM hydrolase / SAM-dependent halogenase family.</text>
</comment>
<dbReference type="SUPFAM" id="SSF101852">
    <property type="entry name" value="Bacterial fluorinating enzyme, C-terminal domain"/>
    <property type="match status" value="1"/>
</dbReference>
<feature type="domain" description="S-adenosyl-l-methionine hydroxide adenosyltransferase C-terminal" evidence="4">
    <location>
        <begin position="172"/>
        <end position="270"/>
    </location>
</feature>
<evidence type="ECO:0000256" key="1">
    <source>
        <dbReference type="ARBA" id="ARBA00022691"/>
    </source>
</evidence>
<evidence type="ECO:0000259" key="3">
    <source>
        <dbReference type="Pfam" id="PF01887"/>
    </source>
</evidence>
<dbReference type="InterPro" id="IPR046469">
    <property type="entry name" value="SAM_HAT_N"/>
</dbReference>
<name>A0A1N7P1I3_9FLAO</name>
<gene>
    <name evidence="5" type="ORF">B0A70_10170</name>
    <name evidence="6" type="ORF">SAMN05421796_11075</name>
</gene>
<dbReference type="Proteomes" id="UP000186246">
    <property type="component" value="Unassembled WGS sequence"/>
</dbReference>
<dbReference type="AlphaFoldDB" id="A0A1N7P1I3"/>
<feature type="domain" description="S-adenosyl-l-methionine hydroxide adenosyltransferase N-terminal" evidence="3">
    <location>
        <begin position="4"/>
        <end position="147"/>
    </location>
</feature>
<protein>
    <recommendedName>
        <fullName evidence="9">S-adenosyl-l-methionine hydroxide adenosyltransferase</fullName>
    </recommendedName>
</protein>
<evidence type="ECO:0000313" key="6">
    <source>
        <dbReference type="EMBL" id="SIT04417.1"/>
    </source>
</evidence>
<dbReference type="OrthoDB" id="9792195at2"/>
<evidence type="ECO:0000313" key="7">
    <source>
        <dbReference type="Proteomes" id="UP000186246"/>
    </source>
</evidence>
<dbReference type="PANTHER" id="PTHR35092:SF1">
    <property type="entry name" value="CHLORINASE MJ1651"/>
    <property type="match status" value="1"/>
</dbReference>
<dbReference type="InterPro" id="IPR002747">
    <property type="entry name" value="SAM_OH_AdoTrfase"/>
</dbReference>
<evidence type="ECO:0000313" key="8">
    <source>
        <dbReference type="Proteomes" id="UP000238314"/>
    </source>
</evidence>
<dbReference type="Pfam" id="PF20257">
    <property type="entry name" value="SAM_HAT_C"/>
    <property type="match status" value="1"/>
</dbReference>
<keyword evidence="8" id="KW-1185">Reference proteome</keyword>
<reference evidence="5 8" key="1">
    <citation type="submission" date="2016-11" db="EMBL/GenBank/DDBJ databases">
        <title>Whole genomes of Flavobacteriaceae.</title>
        <authorList>
            <person name="Stine C."/>
            <person name="Li C."/>
            <person name="Tadesse D."/>
        </authorList>
    </citation>
    <scope>NUCLEOTIDE SEQUENCE [LARGE SCALE GENOMIC DNA]</scope>
    <source>
        <strain evidence="5 8">DSM 21068</strain>
    </source>
</reference>
<keyword evidence="1" id="KW-0949">S-adenosyl-L-methionine</keyword>
<dbReference type="Proteomes" id="UP000238314">
    <property type="component" value="Unassembled WGS sequence"/>
</dbReference>